<comment type="caution">
    <text evidence="2">The sequence shown here is derived from an EMBL/GenBank/DDBJ whole genome shotgun (WGS) entry which is preliminary data.</text>
</comment>
<evidence type="ECO:0000313" key="2">
    <source>
        <dbReference type="EMBL" id="ORZ09726.1"/>
    </source>
</evidence>
<keyword evidence="3" id="KW-1185">Reference proteome</keyword>
<dbReference type="GeneID" id="33568559"/>
<proteinExistence type="predicted"/>
<protein>
    <submittedName>
        <fullName evidence="2">Uncharacterized protein</fullName>
    </submittedName>
</protein>
<dbReference type="InParanoid" id="A0A1Y2GHD0"/>
<gene>
    <name evidence="2" type="ORF">BCR41DRAFT_372754</name>
</gene>
<feature type="region of interest" description="Disordered" evidence="1">
    <location>
        <begin position="201"/>
        <end position="226"/>
    </location>
</feature>
<accession>A0A1Y2GHD0</accession>
<evidence type="ECO:0000313" key="3">
    <source>
        <dbReference type="Proteomes" id="UP000193648"/>
    </source>
</evidence>
<dbReference type="Proteomes" id="UP000193648">
    <property type="component" value="Unassembled WGS sequence"/>
</dbReference>
<sequence length="226" mass="25326">MLIPRAASVQVNRVLTPDQESFDIWKNQEGMSGESDNFWTMGERTAHGELKLLMGKAVIRYFIEQDRMVSPLNHDLKSYAMSAGNGLDLKVNKLKNQAADLSQQYGRLLDKFVKAPVSIPVKGGSLDFLSTVTVPMQIHELEPDIQDQDYYSKKANHVKEQDPRSVHVLVWKENLIVTLDQKQFPKPHAGKVMKSILDQIGGSKGEGQPQLPRGRMMSDDAVGKLV</sequence>
<reference evidence="2 3" key="1">
    <citation type="submission" date="2016-07" db="EMBL/GenBank/DDBJ databases">
        <title>Pervasive Adenine N6-methylation of Active Genes in Fungi.</title>
        <authorList>
            <consortium name="DOE Joint Genome Institute"/>
            <person name="Mondo S.J."/>
            <person name="Dannebaum R.O."/>
            <person name="Kuo R.C."/>
            <person name="Labutti K."/>
            <person name="Haridas S."/>
            <person name="Kuo A."/>
            <person name="Salamov A."/>
            <person name="Ahrendt S.R."/>
            <person name="Lipzen A."/>
            <person name="Sullivan W."/>
            <person name="Andreopoulos W.B."/>
            <person name="Clum A."/>
            <person name="Lindquist E."/>
            <person name="Daum C."/>
            <person name="Ramamoorthy G.K."/>
            <person name="Gryganskyi A."/>
            <person name="Culley D."/>
            <person name="Magnuson J.K."/>
            <person name="James T.Y."/>
            <person name="O'Malley M.A."/>
            <person name="Stajich J.E."/>
            <person name="Spatafora J.W."/>
            <person name="Visel A."/>
            <person name="Grigoriev I.V."/>
        </authorList>
    </citation>
    <scope>NUCLEOTIDE SEQUENCE [LARGE SCALE GENOMIC DNA]</scope>
    <source>
        <strain evidence="2 3">NRRL 3116</strain>
    </source>
</reference>
<name>A0A1Y2GHD0_9FUNG</name>
<dbReference type="AlphaFoldDB" id="A0A1Y2GHD0"/>
<dbReference type="RefSeq" id="XP_021878996.1">
    <property type="nucleotide sequence ID" value="XM_022026716.1"/>
</dbReference>
<dbReference type="STRING" id="64571.A0A1Y2GHD0"/>
<feature type="compositionally biased region" description="Basic and acidic residues" evidence="1">
    <location>
        <begin position="216"/>
        <end position="226"/>
    </location>
</feature>
<organism evidence="2 3">
    <name type="scientific">Lobosporangium transversale</name>
    <dbReference type="NCBI Taxonomy" id="64571"/>
    <lineage>
        <taxon>Eukaryota</taxon>
        <taxon>Fungi</taxon>
        <taxon>Fungi incertae sedis</taxon>
        <taxon>Mucoromycota</taxon>
        <taxon>Mortierellomycotina</taxon>
        <taxon>Mortierellomycetes</taxon>
        <taxon>Mortierellales</taxon>
        <taxon>Mortierellaceae</taxon>
        <taxon>Lobosporangium</taxon>
    </lineage>
</organism>
<evidence type="ECO:0000256" key="1">
    <source>
        <dbReference type="SAM" id="MobiDB-lite"/>
    </source>
</evidence>
<dbReference type="EMBL" id="MCFF01000033">
    <property type="protein sequence ID" value="ORZ09726.1"/>
    <property type="molecule type" value="Genomic_DNA"/>
</dbReference>